<dbReference type="PROSITE" id="PS00455">
    <property type="entry name" value="AMP_BINDING"/>
    <property type="match status" value="2"/>
</dbReference>
<dbReference type="Gene3D" id="3.30.559.10">
    <property type="entry name" value="Chloramphenicol acetyltransferase-like domain"/>
    <property type="match status" value="4"/>
</dbReference>
<evidence type="ECO:0000313" key="5">
    <source>
        <dbReference type="EMBL" id="TBU99605.1"/>
    </source>
</evidence>
<dbReference type="RefSeq" id="WP_131199535.1">
    <property type="nucleotide sequence ID" value="NZ_QJUM01000045.1"/>
</dbReference>
<evidence type="ECO:0000256" key="2">
    <source>
        <dbReference type="ARBA" id="ARBA00022450"/>
    </source>
</evidence>
<keyword evidence="2" id="KW-0596">Phosphopantetheine</keyword>
<evidence type="ECO:0000259" key="4">
    <source>
        <dbReference type="PROSITE" id="PS50075"/>
    </source>
</evidence>
<dbReference type="InterPro" id="IPR000873">
    <property type="entry name" value="AMP-dep_synth/lig_dom"/>
</dbReference>
<proteinExistence type="predicted"/>
<dbReference type="Pfam" id="PF13193">
    <property type="entry name" value="AMP-binding_C"/>
    <property type="match status" value="2"/>
</dbReference>
<dbReference type="PROSITE" id="PS50075">
    <property type="entry name" value="CARRIER"/>
    <property type="match status" value="2"/>
</dbReference>
<dbReference type="InterPro" id="IPR006162">
    <property type="entry name" value="Ppantetheine_attach_site"/>
</dbReference>
<dbReference type="Proteomes" id="UP000291334">
    <property type="component" value="Unassembled WGS sequence"/>
</dbReference>
<dbReference type="InterPro" id="IPR009081">
    <property type="entry name" value="PP-bd_ACP"/>
</dbReference>
<dbReference type="SUPFAM" id="SSF56801">
    <property type="entry name" value="Acetyl-CoA synthetase-like"/>
    <property type="match status" value="2"/>
</dbReference>
<dbReference type="NCBIfam" id="TIGR01720">
    <property type="entry name" value="NRPS-para261"/>
    <property type="match status" value="2"/>
</dbReference>
<evidence type="ECO:0000256" key="3">
    <source>
        <dbReference type="ARBA" id="ARBA00022553"/>
    </source>
</evidence>
<gene>
    <name evidence="5" type="ORF">DNK34_24195</name>
</gene>
<keyword evidence="3" id="KW-0597">Phosphoprotein</keyword>
<dbReference type="CDD" id="cd19531">
    <property type="entry name" value="LCL_NRPS-like"/>
    <property type="match status" value="1"/>
</dbReference>
<dbReference type="InterPro" id="IPR025110">
    <property type="entry name" value="AMP-bd_C"/>
</dbReference>
<dbReference type="CDD" id="cd17649">
    <property type="entry name" value="A_NRPS_PvdJ-like"/>
    <property type="match status" value="1"/>
</dbReference>
<dbReference type="CDD" id="cd19543">
    <property type="entry name" value="DCL_NRPS"/>
    <property type="match status" value="1"/>
</dbReference>
<dbReference type="PANTHER" id="PTHR45398:SF1">
    <property type="entry name" value="ENZYME, PUTATIVE (JCVI)-RELATED"/>
    <property type="match status" value="1"/>
</dbReference>
<dbReference type="PANTHER" id="PTHR45398">
    <property type="match status" value="1"/>
</dbReference>
<dbReference type="InterPro" id="IPR020845">
    <property type="entry name" value="AMP-binding_CS"/>
</dbReference>
<dbReference type="InterPro" id="IPR010071">
    <property type="entry name" value="AA_adenyl_dom"/>
</dbReference>
<accession>A0ABY1YZR1</accession>
<dbReference type="InterPro" id="IPR023213">
    <property type="entry name" value="CAT-like_dom_sf"/>
</dbReference>
<comment type="cofactor">
    <cofactor evidence="1">
        <name>pantetheine 4'-phosphate</name>
        <dbReference type="ChEBI" id="CHEBI:47942"/>
    </cofactor>
</comment>
<dbReference type="Gene3D" id="1.10.1200.10">
    <property type="entry name" value="ACP-like"/>
    <property type="match status" value="2"/>
</dbReference>
<feature type="domain" description="Carrier" evidence="4">
    <location>
        <begin position="999"/>
        <end position="1073"/>
    </location>
</feature>
<dbReference type="InterPro" id="IPR045851">
    <property type="entry name" value="AMP-bd_C_sf"/>
</dbReference>
<reference evidence="5 6" key="1">
    <citation type="submission" date="2018-06" db="EMBL/GenBank/DDBJ databases">
        <title>Three novel Pseudomonas species isolated from symptomatic oak.</title>
        <authorList>
            <person name="Bueno-Gonzalez V."/>
            <person name="Brady C."/>
        </authorList>
    </citation>
    <scope>NUCLEOTIDE SEQUENCE [LARGE SCALE GENOMIC DNA]</scope>
    <source>
        <strain evidence="5 6">P26B</strain>
    </source>
</reference>
<protein>
    <submittedName>
        <fullName evidence="5">Non-ribosomal peptide synthetase</fullName>
    </submittedName>
</protein>
<feature type="domain" description="Carrier" evidence="4">
    <location>
        <begin position="2507"/>
        <end position="2584"/>
    </location>
</feature>
<dbReference type="Pfam" id="PF00668">
    <property type="entry name" value="Condensation"/>
    <property type="match status" value="4"/>
</dbReference>
<dbReference type="NCBIfam" id="TIGR01733">
    <property type="entry name" value="AA-adenyl-dom"/>
    <property type="match status" value="2"/>
</dbReference>
<dbReference type="Gene3D" id="3.30.300.30">
    <property type="match status" value="2"/>
</dbReference>
<dbReference type="InterPro" id="IPR036736">
    <property type="entry name" value="ACP-like_sf"/>
</dbReference>
<dbReference type="CDD" id="cd19534">
    <property type="entry name" value="E_NRPS"/>
    <property type="match status" value="2"/>
</dbReference>
<dbReference type="SUPFAM" id="SSF47336">
    <property type="entry name" value="ACP-like"/>
    <property type="match status" value="2"/>
</dbReference>
<sequence>MDKQVAARIARRFIALPLDKRTRYLQSMLAEGISPAQLPIPAISDELEQLPLSYAQERQWFLWQLEPDSDAYHIPFTLRLRGSLDLAALQHSFSALLARHGALRTCLKASDDGAVQEVLNQVDFQLELCEDEALNDFVLRQTRQPFDLAHAPLLRAGLARQADDDHVLVVVMHHIVSDGWSIKVMIADLIEFYQARVERREPRLAPLLVQYSDYAVWQRRWMEAGERERQLQYWITQLAGEPDALELPLDFARPPQQSFRGARLSLPFDATLTHGLEVLARQQGVTLFMLLLAAYQVLLHRYTGQHDIRVGVPVANRNRVETEGLIGFFTNTQVLRGQVQSGMRFSDFLLQVREAVVQGQNHQDLPFEQLVEALRPERSLSHNALFQVMYNHQRVDGGESRGSLAADLTLEAMPVQIHAAQFDLTLDTFEGEAGLSVALTYATDLFEAATIERFGCSWLTLLRGIVADPAQAIEDLPVLEAHARQRQLESWCGETCDFPRDETLHGAIEAQALRAPQRLALVHDHQRLTYDQLNVRANRLARHLVGLGVGPEVRVGVALARSTELVVTLLAILKAGGAYVPLDPDYPAERIAYMLDNSQATVLVSQAGVIERLSVPTHTEVVLVEACEQWLGDLKSTNLGRDVRPDNLAYVIYTSGSTGRPKGVAICHRNVAALRHWTARVYAPDDLKGVLASTSVCFDLSVWELFVTLGLGGFIVLARNALALAELPARDEVRLINTVPSAIAALLREGSIGPGVSVINLAGEPLKQPLVEALYQGTSVRTVYDLYGPSEDTTYSTWTRREAGGRANIGHPLDNTSSYVLDPQLNLVPVGVGAELYLAGSGITRGYLANPGLTAERFVPDPLGNSGERMYRTADRVRYDGDGVIQYLGRLDHQVKVRGFRIETGEVEARLLAHAQVREAAVLVLEGAHGAYLVAYVVGQDTLPGRDLLRQALAVNLPDYMIPVQWVFLDALPLTPNGKLDRKRLPVPDLSELASERQMPANEWEQRLLEVWSAVLKLDELGVTDNFFEVGGDSIVSIQMVSRARQVGIRFTPKELFQHQTVRSLALVATAAEQIRIDQDEVQGGAPLMPFQRWFFEAPIVERQHWNQSVLLRPTTALEASALEQALQALIVHHDALRQSFHPTAGAQALHRTLAQQRALWKQTPALDCRRIDSHDQLLEVCEQAQRSLNLEGGPLVRAVLIDLPDASQRLLLVIHHLVVDGVSWRILFEDLQQAYRDASSQQPPRLASKTSPVQAWAQRLQGYAVGAALEQKPYWLAQAQGGEADLPRDWPVAQALNGEGRSVETRLDKELTRRLLLQAPAAYRTQINDLLLAALAGTLCAWVRADSVLVELEGHGREELFDDIDLVRTVGWFTSVYPVRLDACQAPGELIKGVKERLRAVPDKGLGFGVLRHLGDEATRAAFAALPQARITFNYLGQFDGVFAADDQALFAPSGEYAGAEQHAASPMANWLVLNGRVYGGELSMTWSFSGQQYRRETVLALADEYGRQLIELIGHCCDAGNAGVTPSDFPLAGLDQAQLDALPIAPGQIEDIYPLSPMQQGMLLHSAADSESALYINQVDLPVQGLQVERFRDAWQAAIERHDILRTSFHWPDDSEHPVQVVQRQAGLDLELLDWRGQADTEAAIAQLAAKDRARGFDLARAPLQRITLVRTAEQDYRMLWTSHHILMDGWSSSRLFGEVLQHYKEGQVANPPARYREFIAWLQRQPQGELEQFWRQRLATLAEPTSLSLAMYPRHESAAAGHAALYSNWTPEQTERLQRFCRDCRVTLNTLVQAAWLLVLQRFSGQRTVAFGSTVAGRPASLANAEQTLGLFINTLPVIQTLEPAQPIGQWLAQLQDYNLDLRDHAHASLADIQRWSGMGAQPMFDSIIVFENYPIDERLGQVGESELSFGQSSNHDVTNFPMDLAVTIGQRLSIEYLYLRACFSPEAVQAIRQCMEDTLHVLAEDGARPLGRLPRLSAVQLQAFEQWSRAPQARHEAVAITELIDRRAASLPDAVAVRCGDGVLTHAQLQRRANALAHALQAQDVGPEDVVGIALERSLDSIVAFLAVHKAGAAYLPLDIDYPAERLAYMIEDSSMKLLIGRADILQRLAPDRLASIDLDILDWAGLPTQAPVSTILSGNLAYLIYTSGSTGQPKGVAVTHGPLSMHCQAIAELYEIDNDTRELLFMSFAFDGAQERWLSVLASGGELVVRDGELWTAEQTCAVLHTRRITIACFPPAYLKQLAEHVRDSGQPAPTVEIYCCGGDAVPESSFDLITSVLKPRYLTNGYGPTETVVTPMLWKVGVQERCGAAYAPIGRAVGARALYVLDDDLEPLPAGIPGELHIGGEGGARGYHGRPGLTAERFVPDPFGAPGSRQYCSGDRVLQREDGILDYLGRADHQVKLRGFRIELGEIEAALRRQEGVGDALVVVRELASGKHLVAYVVIRDGRKVGDWLKDRLRQELPDYMVPTYLMGLASLPVTANGKIDRRALPVPEVQTGEYVAPVGQAQRLLAQIWAQTLQVDRVGIHDNFFELGGDSILSLQVVSKVRNHPELDIDLKLRDLMRWQTIAGLFSREEILAPGREDIGAQLATEGWFELLPIQQWFFACPMTERHHYNQALMFRPQQALDAEALARALHRVVMQHDSLRLRFRQIDGRWYQSYDLHERGPGEGLGECLRIEQATDEAELQLCVNRAQRSLDPQNGPLFRFVHIELAGGEQRLLMVIHHLVVDAVSWRILLQDLQTAYEACSQGGEPELPGRSSSYRAWVERLQAQSQERAERELDYWLGCLPAADQAFPCDNPRGKDQIRYQAAAHFSLDATQTGDLLKRAPAAYGSQINDLLLTALGRALCYWAGTQTAWVQLEGHGREDLFDELDLSRTLGWFTTAFPVRLDCPPGQNQVDALRGIQARLQAIPDKGIGYGVLRHMAGPVLAARLAQAEQARVTFNYLGQFDQSFDDKALLLPAPEGQGDCYSSEAPLGNWLEMVGQVYDGRLSIRCVYSTRRYRAATVERLMQHLQHELQTLIVHCVSVCEAGVA</sequence>
<keyword evidence="6" id="KW-1185">Reference proteome</keyword>
<dbReference type="InterPro" id="IPR042099">
    <property type="entry name" value="ANL_N_sf"/>
</dbReference>
<name>A0ABY1YZR1_9GAMM</name>
<dbReference type="PROSITE" id="PS00012">
    <property type="entry name" value="PHOSPHOPANTETHEINE"/>
    <property type="match status" value="2"/>
</dbReference>
<organism evidence="5 6">
    <name type="scientific">Phytopseudomonas dryadis</name>
    <dbReference type="NCBI Taxonomy" id="2487520"/>
    <lineage>
        <taxon>Bacteria</taxon>
        <taxon>Pseudomonadati</taxon>
        <taxon>Pseudomonadota</taxon>
        <taxon>Gammaproteobacteria</taxon>
        <taxon>Pseudomonadales</taxon>
        <taxon>Pseudomonadaceae</taxon>
        <taxon>Phytopseudomonas</taxon>
    </lineage>
</organism>
<dbReference type="Gene3D" id="3.40.50.980">
    <property type="match status" value="2"/>
</dbReference>
<dbReference type="Gene3D" id="3.30.559.30">
    <property type="entry name" value="Nonribosomal peptide synthetase, condensation domain"/>
    <property type="match status" value="4"/>
</dbReference>
<dbReference type="InterPro" id="IPR010060">
    <property type="entry name" value="NRPS_synth"/>
</dbReference>
<dbReference type="InterPro" id="IPR001242">
    <property type="entry name" value="Condensation_dom"/>
</dbReference>
<dbReference type="Pfam" id="PF00550">
    <property type="entry name" value="PP-binding"/>
    <property type="match status" value="2"/>
</dbReference>
<dbReference type="Pfam" id="PF00501">
    <property type="entry name" value="AMP-binding"/>
    <property type="match status" value="2"/>
</dbReference>
<dbReference type="NCBIfam" id="NF003417">
    <property type="entry name" value="PRK04813.1"/>
    <property type="match status" value="2"/>
</dbReference>
<comment type="caution">
    <text evidence="5">The sequence shown here is derived from an EMBL/GenBank/DDBJ whole genome shotgun (WGS) entry which is preliminary data.</text>
</comment>
<dbReference type="Gene3D" id="2.30.38.10">
    <property type="entry name" value="Luciferase, Domain 3"/>
    <property type="match status" value="1"/>
</dbReference>
<dbReference type="SMART" id="SM00823">
    <property type="entry name" value="PKS_PP"/>
    <property type="match status" value="1"/>
</dbReference>
<evidence type="ECO:0000313" key="6">
    <source>
        <dbReference type="Proteomes" id="UP000291334"/>
    </source>
</evidence>
<dbReference type="Gene3D" id="3.40.50.12780">
    <property type="entry name" value="N-terminal domain of ligase-like"/>
    <property type="match status" value="1"/>
</dbReference>
<dbReference type="SUPFAM" id="SSF52777">
    <property type="entry name" value="CoA-dependent acyltransferases"/>
    <property type="match status" value="8"/>
</dbReference>
<dbReference type="InterPro" id="IPR020806">
    <property type="entry name" value="PKS_PP-bd"/>
</dbReference>
<dbReference type="EMBL" id="QJUM01000045">
    <property type="protein sequence ID" value="TBU99605.1"/>
    <property type="molecule type" value="Genomic_DNA"/>
</dbReference>
<evidence type="ECO:0000256" key="1">
    <source>
        <dbReference type="ARBA" id="ARBA00001957"/>
    </source>
</evidence>